<dbReference type="AlphaFoldDB" id="A0A0M0JNM6"/>
<dbReference type="PANTHER" id="PTHR44579">
    <property type="entry name" value="OS01G0730500 PROTEIN"/>
    <property type="match status" value="1"/>
</dbReference>
<feature type="region of interest" description="Disordered" evidence="1">
    <location>
        <begin position="227"/>
        <end position="247"/>
    </location>
</feature>
<dbReference type="SUPFAM" id="SSF54862">
    <property type="entry name" value="4Fe-4S ferredoxins"/>
    <property type="match status" value="1"/>
</dbReference>
<dbReference type="Gene3D" id="3.30.70.20">
    <property type="match status" value="1"/>
</dbReference>
<sequence>MIVAAALVTVAMHASPRMITHRRVGLPRMCAADQECVALYVDVSPAAKSAREHLCTEDAQQKEAMLDTLLVPAGDEAYFSTRHLLVGKGPGKLNSSALLTHDEAHGFYPPLLDADRTRQQMAFVDELRCVGCTFCAAIARHSFVMHEEYGTARVAQQGSDVVDAIEEAMESCPTDCIHWCTRDELEVLEEHRELHLDRMLGQGNNGLDKGHWRDPLESNSWRTAWHDGWDDSRHTREDGQQRDDVPR</sequence>
<comment type="caution">
    <text evidence="2">The sequence shown here is derived from an EMBL/GenBank/DDBJ whole genome shotgun (WGS) entry which is preliminary data.</text>
</comment>
<gene>
    <name evidence="2" type="ORF">Ctob_008320</name>
</gene>
<dbReference type="PANTHER" id="PTHR44579:SF2">
    <property type="entry name" value="OS01G0730500 PROTEIN"/>
    <property type="match status" value="1"/>
</dbReference>
<dbReference type="OrthoDB" id="376357at2759"/>
<name>A0A0M0JNM6_9EUKA</name>
<dbReference type="Proteomes" id="UP000037460">
    <property type="component" value="Unassembled WGS sequence"/>
</dbReference>
<dbReference type="EMBL" id="JWZX01002606">
    <property type="protein sequence ID" value="KOO28191.1"/>
    <property type="molecule type" value="Genomic_DNA"/>
</dbReference>
<dbReference type="Pfam" id="PF13370">
    <property type="entry name" value="Fer4_13"/>
    <property type="match status" value="1"/>
</dbReference>
<evidence type="ECO:0000313" key="2">
    <source>
        <dbReference type="EMBL" id="KOO28191.1"/>
    </source>
</evidence>
<protein>
    <submittedName>
        <fullName evidence="2">Ferredoxin</fullName>
    </submittedName>
</protein>
<keyword evidence="3" id="KW-1185">Reference proteome</keyword>
<evidence type="ECO:0000256" key="1">
    <source>
        <dbReference type="SAM" id="MobiDB-lite"/>
    </source>
</evidence>
<reference evidence="3" key="1">
    <citation type="journal article" date="2015" name="PLoS Genet.">
        <title>Genome Sequence and Transcriptome Analyses of Chrysochromulina tobin: Metabolic Tools for Enhanced Algal Fitness in the Prominent Order Prymnesiales (Haptophyceae).</title>
        <authorList>
            <person name="Hovde B.T."/>
            <person name="Deodato C.R."/>
            <person name="Hunsperger H.M."/>
            <person name="Ryken S.A."/>
            <person name="Yost W."/>
            <person name="Jha R.K."/>
            <person name="Patterson J."/>
            <person name="Monnat R.J. Jr."/>
            <person name="Barlow S.B."/>
            <person name="Starkenburg S.R."/>
            <person name="Cattolico R.A."/>
        </authorList>
    </citation>
    <scope>NUCLEOTIDE SEQUENCE</scope>
    <source>
        <strain evidence="3">CCMP291</strain>
    </source>
</reference>
<accession>A0A0M0JNM6</accession>
<proteinExistence type="predicted"/>
<organism evidence="2 3">
    <name type="scientific">Chrysochromulina tobinii</name>
    <dbReference type="NCBI Taxonomy" id="1460289"/>
    <lineage>
        <taxon>Eukaryota</taxon>
        <taxon>Haptista</taxon>
        <taxon>Haptophyta</taxon>
        <taxon>Prymnesiophyceae</taxon>
        <taxon>Prymnesiales</taxon>
        <taxon>Chrysochromulinaceae</taxon>
        <taxon>Chrysochromulina</taxon>
    </lineage>
</organism>
<evidence type="ECO:0000313" key="3">
    <source>
        <dbReference type="Proteomes" id="UP000037460"/>
    </source>
</evidence>